<keyword evidence="4" id="KW-1185">Reference proteome</keyword>
<dbReference type="InterPro" id="IPR006016">
    <property type="entry name" value="UspA"/>
</dbReference>
<dbReference type="InterPro" id="IPR014729">
    <property type="entry name" value="Rossmann-like_a/b/a_fold"/>
</dbReference>
<dbReference type="CDD" id="cd00293">
    <property type="entry name" value="USP-like"/>
    <property type="match status" value="1"/>
</dbReference>
<proteinExistence type="inferred from homology"/>
<dbReference type="PRINTS" id="PR01438">
    <property type="entry name" value="UNVRSLSTRESS"/>
</dbReference>
<protein>
    <submittedName>
        <fullName evidence="3">Universal stress protein/MT1672</fullName>
    </submittedName>
</protein>
<dbReference type="PANTHER" id="PTHR46268">
    <property type="entry name" value="STRESS RESPONSE PROTEIN NHAX"/>
    <property type="match status" value="1"/>
</dbReference>
<comment type="similarity">
    <text evidence="1">Belongs to the universal stress protein A family.</text>
</comment>
<gene>
    <name evidence="3" type="ORF">ROA7450_03226</name>
</gene>
<name>A0A1X6ZUV9_9RHOB</name>
<sequence length="145" mass="15609">MFKSILAAFDGSEGAEAALRKAAELATLCEAELMVLTLYRHHSILEGSMFVIDAEKPDNIDEIMRDHAKDTAERGASIAKESGCENIRAFVKGGPTARTIVSFSKEHENDLIIMGSRGLGSIEGYLLGSVSHKVTSLSECPVLLV</sequence>
<dbReference type="OrthoDB" id="5564966at2"/>
<dbReference type="InterPro" id="IPR006015">
    <property type="entry name" value="Universal_stress_UspA"/>
</dbReference>
<reference evidence="3 4" key="1">
    <citation type="submission" date="2017-03" db="EMBL/GenBank/DDBJ databases">
        <authorList>
            <person name="Afonso C.L."/>
            <person name="Miller P.J."/>
            <person name="Scott M.A."/>
            <person name="Spackman E."/>
            <person name="Goraichik I."/>
            <person name="Dimitrov K.M."/>
            <person name="Suarez D.L."/>
            <person name="Swayne D.E."/>
        </authorList>
    </citation>
    <scope>NUCLEOTIDE SEQUENCE [LARGE SCALE GENOMIC DNA]</scope>
    <source>
        <strain evidence="3 4">CECT 7450</strain>
    </source>
</reference>
<dbReference type="PANTHER" id="PTHR46268:SF6">
    <property type="entry name" value="UNIVERSAL STRESS PROTEIN UP12"/>
    <property type="match status" value="1"/>
</dbReference>
<organism evidence="3 4">
    <name type="scientific">Roseovarius albus</name>
    <dbReference type="NCBI Taxonomy" id="1247867"/>
    <lineage>
        <taxon>Bacteria</taxon>
        <taxon>Pseudomonadati</taxon>
        <taxon>Pseudomonadota</taxon>
        <taxon>Alphaproteobacteria</taxon>
        <taxon>Rhodobacterales</taxon>
        <taxon>Roseobacteraceae</taxon>
        <taxon>Roseovarius</taxon>
    </lineage>
</organism>
<evidence type="ECO:0000256" key="1">
    <source>
        <dbReference type="ARBA" id="ARBA00008791"/>
    </source>
</evidence>
<dbReference type="Gene3D" id="3.40.50.620">
    <property type="entry name" value="HUPs"/>
    <property type="match status" value="1"/>
</dbReference>
<dbReference type="EMBL" id="FWFX01000011">
    <property type="protein sequence ID" value="SLN61877.1"/>
    <property type="molecule type" value="Genomic_DNA"/>
</dbReference>
<accession>A0A1X6ZUV9</accession>
<dbReference type="Pfam" id="PF00582">
    <property type="entry name" value="Usp"/>
    <property type="match status" value="1"/>
</dbReference>
<dbReference type="SUPFAM" id="SSF52402">
    <property type="entry name" value="Adenine nucleotide alpha hydrolases-like"/>
    <property type="match status" value="1"/>
</dbReference>
<feature type="domain" description="UspA" evidence="2">
    <location>
        <begin position="1"/>
        <end position="145"/>
    </location>
</feature>
<dbReference type="Proteomes" id="UP000193061">
    <property type="component" value="Unassembled WGS sequence"/>
</dbReference>
<evidence type="ECO:0000313" key="3">
    <source>
        <dbReference type="EMBL" id="SLN61877.1"/>
    </source>
</evidence>
<dbReference type="RefSeq" id="WP_085806904.1">
    <property type="nucleotide sequence ID" value="NZ_FWFX01000011.1"/>
</dbReference>
<dbReference type="AlphaFoldDB" id="A0A1X6ZUV9"/>
<evidence type="ECO:0000313" key="4">
    <source>
        <dbReference type="Proteomes" id="UP000193061"/>
    </source>
</evidence>
<evidence type="ECO:0000259" key="2">
    <source>
        <dbReference type="Pfam" id="PF00582"/>
    </source>
</evidence>